<keyword evidence="4" id="KW-1133">Transmembrane helix</keyword>
<feature type="coiled-coil region" evidence="3">
    <location>
        <begin position="42"/>
        <end position="76"/>
    </location>
</feature>
<dbReference type="InterPro" id="IPR001304">
    <property type="entry name" value="C-type_lectin-like"/>
</dbReference>
<name>A0A3B1KBG3_ASTMX</name>
<evidence type="ECO:0000256" key="4">
    <source>
        <dbReference type="SAM" id="Phobius"/>
    </source>
</evidence>
<evidence type="ECO:0000256" key="3">
    <source>
        <dbReference type="SAM" id="Coils"/>
    </source>
</evidence>
<dbReference type="Ensembl" id="ENSAMXT00000048927.1">
    <property type="protein sequence ID" value="ENSAMXP00000051276.1"/>
    <property type="gene ID" value="ENSAMXG00000042189.1"/>
</dbReference>
<keyword evidence="4" id="KW-0472">Membrane</keyword>
<keyword evidence="3" id="KW-0175">Coiled coil</keyword>
<organism evidence="6 7">
    <name type="scientific">Astyanax mexicanus</name>
    <name type="common">Blind cave fish</name>
    <name type="synonym">Astyanax fasciatus mexicanus</name>
    <dbReference type="NCBI Taxonomy" id="7994"/>
    <lineage>
        <taxon>Eukaryota</taxon>
        <taxon>Metazoa</taxon>
        <taxon>Chordata</taxon>
        <taxon>Craniata</taxon>
        <taxon>Vertebrata</taxon>
        <taxon>Euteleostomi</taxon>
        <taxon>Actinopterygii</taxon>
        <taxon>Neopterygii</taxon>
        <taxon>Teleostei</taxon>
        <taxon>Ostariophysi</taxon>
        <taxon>Characiformes</taxon>
        <taxon>Characoidei</taxon>
        <taxon>Acestrorhamphidae</taxon>
        <taxon>Acestrorhamphinae</taxon>
        <taxon>Astyanax</taxon>
    </lineage>
</organism>
<feature type="domain" description="C-type lectin" evidence="5">
    <location>
        <begin position="85"/>
        <end position="200"/>
    </location>
</feature>
<dbReference type="Bgee" id="ENSAMXG00000042189">
    <property type="expression patterns" value="Expressed in muscle tissue and 5 other cell types or tissues"/>
</dbReference>
<proteinExistence type="predicted"/>
<sequence>MYLCFLIENRSAGSRRYRLAAVGLGLLCVLLLTAITVLWIQFNHLTAERDQLQTSYTNLTAERDQLQTSYTNLTAERDHDGWINFSSSLYYVSSEYKSWSESRNDCRERGSDLVIINSREEQDFINLLRRLNTVWIGLSDGETEGDWKWVDGSELITGFWYPGEPNSYGDEDCGLYGYWSDPVNNWNDYPCNQQFFWICEKRI</sequence>
<dbReference type="InterPro" id="IPR016186">
    <property type="entry name" value="C-type_lectin-like/link_sf"/>
</dbReference>
<feature type="transmembrane region" description="Helical" evidence="4">
    <location>
        <begin position="21"/>
        <end position="42"/>
    </location>
</feature>
<evidence type="ECO:0000259" key="5">
    <source>
        <dbReference type="PROSITE" id="PS50041"/>
    </source>
</evidence>
<dbReference type="GO" id="GO:0030246">
    <property type="term" value="F:carbohydrate binding"/>
    <property type="evidence" value="ECO:0007669"/>
    <property type="project" value="UniProtKB-KW"/>
</dbReference>
<dbReference type="Pfam" id="PF00059">
    <property type="entry name" value="Lectin_C"/>
    <property type="match status" value="1"/>
</dbReference>
<dbReference type="PANTHER" id="PTHR22803">
    <property type="entry name" value="MANNOSE, PHOSPHOLIPASE, LECTIN RECEPTOR RELATED"/>
    <property type="match status" value="1"/>
</dbReference>
<dbReference type="GeneTree" id="ENSGT01020000230338"/>
<dbReference type="InterPro" id="IPR050111">
    <property type="entry name" value="C-type_lectin/snaclec_domain"/>
</dbReference>
<dbReference type="InParanoid" id="A0A3B1KBG3"/>
<evidence type="ECO:0000313" key="7">
    <source>
        <dbReference type="Proteomes" id="UP000018467"/>
    </source>
</evidence>
<accession>A0A3B1KBG3</accession>
<dbReference type="InterPro" id="IPR016187">
    <property type="entry name" value="CTDL_fold"/>
</dbReference>
<dbReference type="STRING" id="7994.ENSAMXP00000051276"/>
<dbReference type="InterPro" id="IPR018378">
    <property type="entry name" value="C-type_lectin_CS"/>
</dbReference>
<dbReference type="AlphaFoldDB" id="A0A3B1KBG3"/>
<dbReference type="CDD" id="cd03590">
    <property type="entry name" value="CLECT_DC-SIGN_like"/>
    <property type="match status" value="1"/>
</dbReference>
<dbReference type="Proteomes" id="UP000018467">
    <property type="component" value="Unassembled WGS sequence"/>
</dbReference>
<reference evidence="6" key="4">
    <citation type="submission" date="2025-09" db="UniProtKB">
        <authorList>
            <consortium name="Ensembl"/>
        </authorList>
    </citation>
    <scope>IDENTIFICATION</scope>
</reference>
<evidence type="ECO:0000256" key="1">
    <source>
        <dbReference type="ARBA" id="ARBA00022734"/>
    </source>
</evidence>
<reference evidence="6" key="3">
    <citation type="submission" date="2025-08" db="UniProtKB">
        <authorList>
            <consortium name="Ensembl"/>
        </authorList>
    </citation>
    <scope>IDENTIFICATION</scope>
</reference>
<dbReference type="InterPro" id="IPR033989">
    <property type="entry name" value="CD209-like_CTLD"/>
</dbReference>
<reference evidence="7" key="1">
    <citation type="submission" date="2013-03" db="EMBL/GenBank/DDBJ databases">
        <authorList>
            <person name="Jeffery W."/>
            <person name="Warren W."/>
            <person name="Wilson R.K."/>
        </authorList>
    </citation>
    <scope>NUCLEOTIDE SEQUENCE</scope>
    <source>
        <strain evidence="7">female</strain>
    </source>
</reference>
<dbReference type="SMART" id="SM00034">
    <property type="entry name" value="CLECT"/>
    <property type="match status" value="1"/>
</dbReference>
<reference evidence="7" key="2">
    <citation type="journal article" date="2014" name="Nat. Commun.">
        <title>The cavefish genome reveals candidate genes for eye loss.</title>
        <authorList>
            <person name="McGaugh S.E."/>
            <person name="Gross J.B."/>
            <person name="Aken B."/>
            <person name="Blin M."/>
            <person name="Borowsky R."/>
            <person name="Chalopin D."/>
            <person name="Hinaux H."/>
            <person name="Jeffery W.R."/>
            <person name="Keene A."/>
            <person name="Ma L."/>
            <person name="Minx P."/>
            <person name="Murphy D."/>
            <person name="O'Quin K.E."/>
            <person name="Retaux S."/>
            <person name="Rohner N."/>
            <person name="Searle S.M."/>
            <person name="Stahl B.A."/>
            <person name="Tabin C."/>
            <person name="Volff J.N."/>
            <person name="Yoshizawa M."/>
            <person name="Warren W.C."/>
        </authorList>
    </citation>
    <scope>NUCLEOTIDE SEQUENCE [LARGE SCALE GENOMIC DNA]</scope>
    <source>
        <strain evidence="7">female</strain>
    </source>
</reference>
<dbReference type="SUPFAM" id="SSF56436">
    <property type="entry name" value="C-type lectin-like"/>
    <property type="match status" value="1"/>
</dbReference>
<keyword evidence="1" id="KW-0430">Lectin</keyword>
<dbReference type="Gene3D" id="3.10.100.10">
    <property type="entry name" value="Mannose-Binding Protein A, subunit A"/>
    <property type="match status" value="1"/>
</dbReference>
<keyword evidence="4" id="KW-0812">Transmembrane</keyword>
<dbReference type="PROSITE" id="PS00615">
    <property type="entry name" value="C_TYPE_LECTIN_1"/>
    <property type="match status" value="1"/>
</dbReference>
<dbReference type="Gene3D" id="1.20.5.400">
    <property type="match status" value="1"/>
</dbReference>
<evidence type="ECO:0000313" key="6">
    <source>
        <dbReference type="Ensembl" id="ENSAMXP00000051276.1"/>
    </source>
</evidence>
<keyword evidence="7" id="KW-1185">Reference proteome</keyword>
<keyword evidence="2" id="KW-1015">Disulfide bond</keyword>
<evidence type="ECO:0000256" key="2">
    <source>
        <dbReference type="ARBA" id="ARBA00023157"/>
    </source>
</evidence>
<dbReference type="PROSITE" id="PS50041">
    <property type="entry name" value="C_TYPE_LECTIN_2"/>
    <property type="match status" value="1"/>
</dbReference>
<protein>
    <recommendedName>
        <fullName evidence="5">C-type lectin domain-containing protein</fullName>
    </recommendedName>
</protein>